<evidence type="ECO:0000259" key="4">
    <source>
        <dbReference type="PROSITE" id="PS50102"/>
    </source>
</evidence>
<dbReference type="InterPro" id="IPR012677">
    <property type="entry name" value="Nucleotide-bd_a/b_plait_sf"/>
</dbReference>
<dbReference type="EMBL" id="JAFJMO010000006">
    <property type="protein sequence ID" value="KAJ8274824.1"/>
    <property type="molecule type" value="Genomic_DNA"/>
</dbReference>
<feature type="compositionally biased region" description="Polar residues" evidence="3">
    <location>
        <begin position="1"/>
        <end position="12"/>
    </location>
</feature>
<dbReference type="SUPFAM" id="SSF54928">
    <property type="entry name" value="RNA-binding domain, RBD"/>
    <property type="match status" value="1"/>
</dbReference>
<evidence type="ECO:0000256" key="1">
    <source>
        <dbReference type="ARBA" id="ARBA00022884"/>
    </source>
</evidence>
<sequence length="131" mass="14954">KKENNGTISSGTLGAGRRRQHRGTQTEVKLKKKKMAANARNVFVLFVSRIPWTLANKEIREYFMQFGQIRRCVLPFNEETGFHRGFCRITYTNEEGLEESILNTTHVVEGSRLLVQQSNLHAGRSGEKDDS</sequence>
<dbReference type="SMART" id="SM00360">
    <property type="entry name" value="RRM"/>
    <property type="match status" value="1"/>
</dbReference>
<keyword evidence="6" id="KW-1185">Reference proteome</keyword>
<dbReference type="AlphaFoldDB" id="A0A9Q1DLP7"/>
<reference evidence="5" key="1">
    <citation type="journal article" date="2023" name="Science">
        <title>Genome structures resolve the early diversification of teleost fishes.</title>
        <authorList>
            <person name="Parey E."/>
            <person name="Louis A."/>
            <person name="Montfort J."/>
            <person name="Bouchez O."/>
            <person name="Roques C."/>
            <person name="Iampietro C."/>
            <person name="Lluch J."/>
            <person name="Castinel A."/>
            <person name="Donnadieu C."/>
            <person name="Desvignes T."/>
            <person name="Floi Bucao C."/>
            <person name="Jouanno E."/>
            <person name="Wen M."/>
            <person name="Mejri S."/>
            <person name="Dirks R."/>
            <person name="Jansen H."/>
            <person name="Henkel C."/>
            <person name="Chen W.J."/>
            <person name="Zahm M."/>
            <person name="Cabau C."/>
            <person name="Klopp C."/>
            <person name="Thompson A.W."/>
            <person name="Robinson-Rechavi M."/>
            <person name="Braasch I."/>
            <person name="Lecointre G."/>
            <person name="Bobe J."/>
            <person name="Postlethwait J.H."/>
            <person name="Berthelot C."/>
            <person name="Roest Crollius H."/>
            <person name="Guiguen Y."/>
        </authorList>
    </citation>
    <scope>NUCLEOTIDE SEQUENCE</scope>
    <source>
        <strain evidence="5">Concon-B</strain>
    </source>
</reference>
<dbReference type="Pfam" id="PF00076">
    <property type="entry name" value="RRM_1"/>
    <property type="match status" value="1"/>
</dbReference>
<evidence type="ECO:0000256" key="2">
    <source>
        <dbReference type="PROSITE-ProRule" id="PRU00176"/>
    </source>
</evidence>
<dbReference type="Proteomes" id="UP001152803">
    <property type="component" value="Unassembled WGS sequence"/>
</dbReference>
<dbReference type="OrthoDB" id="6159137at2759"/>
<accession>A0A9Q1DLP7</accession>
<gene>
    <name evidence="5" type="ORF">COCON_G00094490</name>
</gene>
<evidence type="ECO:0000313" key="5">
    <source>
        <dbReference type="EMBL" id="KAJ8274824.1"/>
    </source>
</evidence>
<evidence type="ECO:0000256" key="3">
    <source>
        <dbReference type="SAM" id="MobiDB-lite"/>
    </source>
</evidence>
<organism evidence="5 6">
    <name type="scientific">Conger conger</name>
    <name type="common">Conger eel</name>
    <name type="synonym">Muraena conger</name>
    <dbReference type="NCBI Taxonomy" id="82655"/>
    <lineage>
        <taxon>Eukaryota</taxon>
        <taxon>Metazoa</taxon>
        <taxon>Chordata</taxon>
        <taxon>Craniata</taxon>
        <taxon>Vertebrata</taxon>
        <taxon>Euteleostomi</taxon>
        <taxon>Actinopterygii</taxon>
        <taxon>Neopterygii</taxon>
        <taxon>Teleostei</taxon>
        <taxon>Anguilliformes</taxon>
        <taxon>Congridae</taxon>
        <taxon>Conger</taxon>
    </lineage>
</organism>
<protein>
    <recommendedName>
        <fullName evidence="4">RRM domain-containing protein</fullName>
    </recommendedName>
</protein>
<name>A0A9Q1DLP7_CONCO</name>
<dbReference type="InterPro" id="IPR000504">
    <property type="entry name" value="RRM_dom"/>
</dbReference>
<dbReference type="Gene3D" id="3.30.70.330">
    <property type="match status" value="1"/>
</dbReference>
<dbReference type="InterPro" id="IPR035979">
    <property type="entry name" value="RBD_domain_sf"/>
</dbReference>
<keyword evidence="1 2" id="KW-0694">RNA-binding</keyword>
<proteinExistence type="predicted"/>
<feature type="region of interest" description="Disordered" evidence="3">
    <location>
        <begin position="1"/>
        <end position="31"/>
    </location>
</feature>
<dbReference type="GO" id="GO:0003723">
    <property type="term" value="F:RNA binding"/>
    <property type="evidence" value="ECO:0007669"/>
    <property type="project" value="UniProtKB-UniRule"/>
</dbReference>
<dbReference type="PANTHER" id="PTHR48027">
    <property type="entry name" value="HETEROGENEOUS NUCLEAR RIBONUCLEOPROTEIN 87F-RELATED"/>
    <property type="match status" value="1"/>
</dbReference>
<evidence type="ECO:0000313" key="6">
    <source>
        <dbReference type="Proteomes" id="UP001152803"/>
    </source>
</evidence>
<comment type="caution">
    <text evidence="5">The sequence shown here is derived from an EMBL/GenBank/DDBJ whole genome shotgun (WGS) entry which is preliminary data.</text>
</comment>
<dbReference type="PROSITE" id="PS50102">
    <property type="entry name" value="RRM"/>
    <property type="match status" value="1"/>
</dbReference>
<feature type="domain" description="RRM" evidence="4">
    <location>
        <begin position="43"/>
        <end position="120"/>
    </location>
</feature>
<feature type="non-terminal residue" evidence="5">
    <location>
        <position position="1"/>
    </location>
</feature>
<dbReference type="InterPro" id="IPR052462">
    <property type="entry name" value="SLIRP/GR-RBP-like"/>
</dbReference>